<dbReference type="SUPFAM" id="SSF53613">
    <property type="entry name" value="Ribokinase-like"/>
    <property type="match status" value="1"/>
</dbReference>
<evidence type="ECO:0000256" key="5">
    <source>
        <dbReference type="ARBA" id="ARBA00022723"/>
    </source>
</evidence>
<comment type="function">
    <text evidence="11">Catalyzes the phosphorylation of the hydroxyl group of 4-methyl-5-beta-hydroxyethylthiazole (THZ).</text>
</comment>
<name>A0ABV6K7C9_9LACO</name>
<dbReference type="PIRSF" id="PIRSF000513">
    <property type="entry name" value="Thz_kinase"/>
    <property type="match status" value="1"/>
</dbReference>
<dbReference type="InterPro" id="IPR029056">
    <property type="entry name" value="Ribokinase-like"/>
</dbReference>
<dbReference type="Pfam" id="PF02110">
    <property type="entry name" value="HK"/>
    <property type="match status" value="1"/>
</dbReference>
<comment type="caution">
    <text evidence="12">The sequence shown here is derived from an EMBL/GenBank/DDBJ whole genome shotgun (WGS) entry which is preliminary data.</text>
</comment>
<feature type="binding site" evidence="11">
    <location>
        <position position="41"/>
    </location>
    <ligand>
        <name>substrate</name>
    </ligand>
</feature>
<evidence type="ECO:0000256" key="9">
    <source>
        <dbReference type="ARBA" id="ARBA00022842"/>
    </source>
</evidence>
<keyword evidence="8 11" id="KW-0067">ATP-binding</keyword>
<evidence type="ECO:0000256" key="3">
    <source>
        <dbReference type="ARBA" id="ARBA00004868"/>
    </source>
</evidence>
<evidence type="ECO:0000256" key="6">
    <source>
        <dbReference type="ARBA" id="ARBA00022741"/>
    </source>
</evidence>
<evidence type="ECO:0000313" key="12">
    <source>
        <dbReference type="EMBL" id="MFC0424984.1"/>
    </source>
</evidence>
<feature type="binding site" evidence="11">
    <location>
        <position position="190"/>
    </location>
    <ligand>
        <name>substrate</name>
    </ligand>
</feature>
<dbReference type="PRINTS" id="PR01099">
    <property type="entry name" value="HYETHTZKNASE"/>
</dbReference>
<keyword evidence="7 11" id="KW-0418">Kinase</keyword>
<keyword evidence="10 11" id="KW-0784">Thiamine biosynthesis</keyword>
<evidence type="ECO:0000256" key="4">
    <source>
        <dbReference type="ARBA" id="ARBA00022679"/>
    </source>
</evidence>
<keyword evidence="9 11" id="KW-0460">Magnesium</keyword>
<comment type="cofactor">
    <cofactor evidence="2 11">
        <name>Mg(2+)</name>
        <dbReference type="ChEBI" id="CHEBI:18420"/>
    </cofactor>
</comment>
<organism evidence="12 13">
    <name type="scientific">Lactiplantibacillus plajomi</name>
    <dbReference type="NCBI Taxonomy" id="1457217"/>
    <lineage>
        <taxon>Bacteria</taxon>
        <taxon>Bacillati</taxon>
        <taxon>Bacillota</taxon>
        <taxon>Bacilli</taxon>
        <taxon>Lactobacillales</taxon>
        <taxon>Lactobacillaceae</taxon>
        <taxon>Lactiplantibacillus</taxon>
    </lineage>
</organism>
<keyword evidence="5 11" id="KW-0479">Metal-binding</keyword>
<evidence type="ECO:0000256" key="11">
    <source>
        <dbReference type="HAMAP-Rule" id="MF_00228"/>
    </source>
</evidence>
<dbReference type="InterPro" id="IPR000417">
    <property type="entry name" value="Hyethyz_kinase"/>
</dbReference>
<keyword evidence="6 11" id="KW-0547">Nucleotide-binding</keyword>
<dbReference type="Gene3D" id="3.40.1190.20">
    <property type="match status" value="1"/>
</dbReference>
<evidence type="ECO:0000256" key="7">
    <source>
        <dbReference type="ARBA" id="ARBA00022777"/>
    </source>
</evidence>
<gene>
    <name evidence="11 12" type="primary">thiM</name>
    <name evidence="12" type="ORF">ACFFGS_12685</name>
</gene>
<dbReference type="HAMAP" id="MF_00228">
    <property type="entry name" value="Thz_kinase"/>
    <property type="match status" value="1"/>
</dbReference>
<evidence type="ECO:0000256" key="2">
    <source>
        <dbReference type="ARBA" id="ARBA00001946"/>
    </source>
</evidence>
<comment type="pathway">
    <text evidence="3 11">Cofactor biosynthesis; thiamine diphosphate biosynthesis; 4-methyl-5-(2-phosphoethyl)-thiazole from 5-(2-hydroxyethyl)-4-methylthiazole: step 1/1.</text>
</comment>
<comment type="similarity">
    <text evidence="11">Belongs to the Thz kinase family.</text>
</comment>
<proteinExistence type="inferred from homology"/>
<protein>
    <recommendedName>
        <fullName evidence="11">Hydroxyethylthiazole kinase</fullName>
        <ecNumber evidence="11">2.7.1.50</ecNumber>
    </recommendedName>
    <alternativeName>
        <fullName evidence="11">4-methyl-5-beta-hydroxyethylthiazole kinase</fullName>
        <shortName evidence="11">TH kinase</shortName>
        <shortName evidence="11">Thz kinase</shortName>
    </alternativeName>
</protein>
<sequence>MDLKLLTTLRAQNPIVLNIANFVTVADVANGLNALGASPIMSAEVQEADAMVQIAGTVCINLGTLTELQINQMRVVGKLANQAGKPVVLDPVAVGAIPYRYRVARDLLASLHVDVIRGNAGEIAALAGLDWQAKGIDAGAGHGDLVHIAQTCAQRFDCCVILSGPTDVITDGTRIAQVHNGTPLFQQHVGSGDLLSSLVAAFLATGNDNFEAAQTACLVLAASGELVAQQLTASRPASFAVALIDKLSLVTPAEIETMMKIE</sequence>
<evidence type="ECO:0000256" key="10">
    <source>
        <dbReference type="ARBA" id="ARBA00022977"/>
    </source>
</evidence>
<dbReference type="GO" id="GO:0004417">
    <property type="term" value="F:hydroxyethylthiazole kinase activity"/>
    <property type="evidence" value="ECO:0007669"/>
    <property type="project" value="UniProtKB-EC"/>
</dbReference>
<dbReference type="EMBL" id="JBHLUK010000076">
    <property type="protein sequence ID" value="MFC0424984.1"/>
    <property type="molecule type" value="Genomic_DNA"/>
</dbReference>
<keyword evidence="13" id="KW-1185">Reference proteome</keyword>
<keyword evidence="4 11" id="KW-0808">Transferase</keyword>
<evidence type="ECO:0000256" key="8">
    <source>
        <dbReference type="ARBA" id="ARBA00022840"/>
    </source>
</evidence>
<evidence type="ECO:0000313" key="13">
    <source>
        <dbReference type="Proteomes" id="UP001589855"/>
    </source>
</evidence>
<feature type="binding site" evidence="11">
    <location>
        <position position="117"/>
    </location>
    <ligand>
        <name>ATP</name>
        <dbReference type="ChEBI" id="CHEBI:30616"/>
    </ligand>
</feature>
<dbReference type="CDD" id="cd01170">
    <property type="entry name" value="THZ_kinase"/>
    <property type="match status" value="1"/>
</dbReference>
<reference evidence="12 13" key="1">
    <citation type="submission" date="2024-09" db="EMBL/GenBank/DDBJ databases">
        <authorList>
            <person name="Sun Q."/>
            <person name="Mori K."/>
        </authorList>
    </citation>
    <scope>NUCLEOTIDE SEQUENCE [LARGE SCALE GENOMIC DNA]</scope>
    <source>
        <strain evidence="12 13">TBRC 4575</strain>
    </source>
</reference>
<accession>A0ABV6K7C9</accession>
<dbReference type="Proteomes" id="UP001589855">
    <property type="component" value="Unassembled WGS sequence"/>
</dbReference>
<dbReference type="EC" id="2.7.1.50" evidence="11"/>
<comment type="catalytic activity">
    <reaction evidence="1 11">
        <text>5-(2-hydroxyethyl)-4-methylthiazole + ATP = 4-methyl-5-(2-phosphooxyethyl)-thiazole + ADP + H(+)</text>
        <dbReference type="Rhea" id="RHEA:24212"/>
        <dbReference type="ChEBI" id="CHEBI:15378"/>
        <dbReference type="ChEBI" id="CHEBI:17957"/>
        <dbReference type="ChEBI" id="CHEBI:30616"/>
        <dbReference type="ChEBI" id="CHEBI:58296"/>
        <dbReference type="ChEBI" id="CHEBI:456216"/>
        <dbReference type="EC" id="2.7.1.50"/>
    </reaction>
</comment>
<dbReference type="RefSeq" id="WP_137644163.1">
    <property type="nucleotide sequence ID" value="NZ_BAABRM010000003.1"/>
</dbReference>
<feature type="binding site" evidence="11">
    <location>
        <position position="163"/>
    </location>
    <ligand>
        <name>ATP</name>
        <dbReference type="ChEBI" id="CHEBI:30616"/>
    </ligand>
</feature>
<evidence type="ECO:0000256" key="1">
    <source>
        <dbReference type="ARBA" id="ARBA00001771"/>
    </source>
</evidence>
<dbReference type="NCBIfam" id="NF006830">
    <property type="entry name" value="PRK09355.1"/>
    <property type="match status" value="1"/>
</dbReference>